<dbReference type="Gene3D" id="1.20.5.170">
    <property type="match status" value="1"/>
</dbReference>
<gene>
    <name evidence="6" type="ORF">COCSUDRAFT_64454</name>
</gene>
<dbReference type="PANTHER" id="PTHR46391:SF35">
    <property type="entry name" value="BASIC LEUCINE ZIPPER 34-LIKE ISOFORM X1"/>
    <property type="match status" value="1"/>
</dbReference>
<dbReference type="PROSITE" id="PS00036">
    <property type="entry name" value="BZIP_BASIC"/>
    <property type="match status" value="1"/>
</dbReference>
<evidence type="ECO:0000256" key="4">
    <source>
        <dbReference type="SAM" id="MobiDB-lite"/>
    </source>
</evidence>
<dbReference type="Pfam" id="PF00170">
    <property type="entry name" value="bZIP_1"/>
    <property type="match status" value="1"/>
</dbReference>
<dbReference type="GO" id="GO:0003700">
    <property type="term" value="F:DNA-binding transcription factor activity"/>
    <property type="evidence" value="ECO:0007669"/>
    <property type="project" value="InterPro"/>
</dbReference>
<keyword evidence="7" id="KW-1185">Reference proteome</keyword>
<feature type="region of interest" description="Disordered" evidence="4">
    <location>
        <begin position="36"/>
        <end position="58"/>
    </location>
</feature>
<keyword evidence="2" id="KW-0804">Transcription</keyword>
<dbReference type="CDD" id="cd14703">
    <property type="entry name" value="bZIP_plant_RF2"/>
    <property type="match status" value="1"/>
</dbReference>
<dbReference type="SUPFAM" id="SSF57959">
    <property type="entry name" value="Leucine zipper domain"/>
    <property type="match status" value="1"/>
</dbReference>
<evidence type="ECO:0000313" key="6">
    <source>
        <dbReference type="EMBL" id="EIE26362.1"/>
    </source>
</evidence>
<dbReference type="RefSeq" id="XP_005650906.1">
    <property type="nucleotide sequence ID" value="XM_005650849.1"/>
</dbReference>
<protein>
    <recommendedName>
        <fullName evidence="5">BZIP domain-containing protein</fullName>
    </recommendedName>
</protein>
<comment type="caution">
    <text evidence="6">The sequence shown here is derived from an EMBL/GenBank/DDBJ whole genome shotgun (WGS) entry which is preliminary data.</text>
</comment>
<organism evidence="6 7">
    <name type="scientific">Coccomyxa subellipsoidea (strain C-169)</name>
    <name type="common">Green microalga</name>
    <dbReference type="NCBI Taxonomy" id="574566"/>
    <lineage>
        <taxon>Eukaryota</taxon>
        <taxon>Viridiplantae</taxon>
        <taxon>Chlorophyta</taxon>
        <taxon>core chlorophytes</taxon>
        <taxon>Trebouxiophyceae</taxon>
        <taxon>Trebouxiophyceae incertae sedis</taxon>
        <taxon>Coccomyxaceae</taxon>
        <taxon>Coccomyxa</taxon>
        <taxon>Coccomyxa subellipsoidea</taxon>
    </lineage>
</organism>
<evidence type="ECO:0000256" key="2">
    <source>
        <dbReference type="ARBA" id="ARBA00023163"/>
    </source>
</evidence>
<keyword evidence="3" id="KW-0539">Nucleus</keyword>
<evidence type="ECO:0000256" key="3">
    <source>
        <dbReference type="ARBA" id="ARBA00023242"/>
    </source>
</evidence>
<dbReference type="InterPro" id="IPR046347">
    <property type="entry name" value="bZIP_sf"/>
</dbReference>
<dbReference type="OrthoDB" id="568377at2759"/>
<name>I0Z6U3_COCSC</name>
<reference evidence="6 7" key="1">
    <citation type="journal article" date="2012" name="Genome Biol.">
        <title>The genome of the polar eukaryotic microalga coccomyxa subellipsoidea reveals traits of cold adaptation.</title>
        <authorList>
            <person name="Blanc G."/>
            <person name="Agarkova I."/>
            <person name="Grimwood J."/>
            <person name="Kuo A."/>
            <person name="Brueggeman A."/>
            <person name="Dunigan D."/>
            <person name="Gurnon J."/>
            <person name="Ladunga I."/>
            <person name="Lindquist E."/>
            <person name="Lucas S."/>
            <person name="Pangilinan J."/>
            <person name="Proschold T."/>
            <person name="Salamov A."/>
            <person name="Schmutz J."/>
            <person name="Weeks D."/>
            <person name="Yamada T."/>
            <person name="Claverie J.M."/>
            <person name="Grigoriev I."/>
            <person name="Van Etten J."/>
            <person name="Lomsadze A."/>
            <person name="Borodovsky M."/>
        </authorList>
    </citation>
    <scope>NUCLEOTIDE SEQUENCE [LARGE SCALE GENOMIC DNA]</scope>
    <source>
        <strain evidence="6 7">C-169</strain>
    </source>
</reference>
<dbReference type="SMART" id="SM00338">
    <property type="entry name" value="BRLZ"/>
    <property type="match status" value="1"/>
</dbReference>
<feature type="compositionally biased region" description="Acidic residues" evidence="4">
    <location>
        <begin position="109"/>
        <end position="119"/>
    </location>
</feature>
<accession>I0Z6U3</accession>
<evidence type="ECO:0000259" key="5">
    <source>
        <dbReference type="PROSITE" id="PS00036"/>
    </source>
</evidence>
<dbReference type="PANTHER" id="PTHR46391">
    <property type="entry name" value="BASIC LEUCINE ZIPPER 34"/>
    <property type="match status" value="1"/>
</dbReference>
<feature type="region of interest" description="Disordered" evidence="4">
    <location>
        <begin position="76"/>
        <end position="184"/>
    </location>
</feature>
<dbReference type="Proteomes" id="UP000007264">
    <property type="component" value="Unassembled WGS sequence"/>
</dbReference>
<dbReference type="EMBL" id="AGSI01000002">
    <property type="protein sequence ID" value="EIE26362.1"/>
    <property type="molecule type" value="Genomic_DNA"/>
</dbReference>
<evidence type="ECO:0000313" key="7">
    <source>
        <dbReference type="Proteomes" id="UP000007264"/>
    </source>
</evidence>
<keyword evidence="1" id="KW-0805">Transcription regulation</keyword>
<feature type="region of interest" description="Disordered" evidence="4">
    <location>
        <begin position="334"/>
        <end position="356"/>
    </location>
</feature>
<dbReference type="KEGG" id="csl:COCSUDRAFT_64454"/>
<dbReference type="AlphaFoldDB" id="I0Z6U3"/>
<dbReference type="InterPro" id="IPR052483">
    <property type="entry name" value="bZIP_transcription_regulators"/>
</dbReference>
<dbReference type="GeneID" id="17044372"/>
<dbReference type="InterPro" id="IPR044759">
    <property type="entry name" value="bZIP_RF2"/>
</dbReference>
<feature type="domain" description="BZIP" evidence="5">
    <location>
        <begin position="170"/>
        <end position="185"/>
    </location>
</feature>
<sequence length="386" mass="41225">MQIEARGTGGQGMGNPNMGMGSYADFETAMYRMQPLPLLDNHGPNRHSDNGSGQPDLDDEQLFHIFMDLDMPGVDMPHSAGGAMTNSSDALPAAGAGQGRPGTASYEGFESEGEEEGDDEKCSERGGRGRSGGRSTRARRRAGKTKDEADLSSDDDGDEGGRGGSSGSNKRVMANRQSAQRSRMRKLQFISDLEANVQSLENDIKSMNPMHSALRQKHADLVSQHDEMRKHAVTLVHKCRQAETVNAALERECSHMRSLRPELAGRGYGMSRYGYGEGSSSGRYNGLQSAGSAPTRPFDRYGSSGGMQGGALAAEASAEPCAYVSSAGVLQVSTAPMSGSQPTKQHGSAQHRPTSAPLQQMGYGQLYEGGNTYSPMYMHGPESVPY</sequence>
<proteinExistence type="predicted"/>
<evidence type="ECO:0000256" key="1">
    <source>
        <dbReference type="ARBA" id="ARBA00023015"/>
    </source>
</evidence>
<dbReference type="InterPro" id="IPR004827">
    <property type="entry name" value="bZIP"/>
</dbReference>